<name>A0A3E0W8Q4_9MICO</name>
<evidence type="ECO:0000313" key="2">
    <source>
        <dbReference type="EMBL" id="RFA25270.1"/>
    </source>
</evidence>
<sequence length="536" mass="56975">MASIVHHTLRARAGAFSGFRPEGWNPLLRFVLLGPVPAGAELVWVMNRPGGALWFEHRQPLDELAADSFASVDLQHWVDGVDSPDAGATRFTVRVVSELDGVDELLHDGVLSIVSLDDDQRFAVDNEWMHGVALLALDTIDEPDAPALVTTIFTLTDAEAHQYEAHLFREGARLARASGIESRYAFTANDGSVLGYELAISFDGVRGWNNLSGSGWGGDWHLLDANDGHYEVKVLCASRVILVVPFEVAAGRLVATGRVELDPAVGAVLVADAFGSTAGQTGSLPGTRTFSAGDPPAAHGATVDDVYRLRAAGAAADARAAGDVPGDETAASFRALLDRAERLIATWEHDLVGTLGPFDNAQVLGAEAVLAERAGYRALADAAAAVPDDHPVDVNTVPTTIGELRSRVEAIFAAAAVRISCAGQNESDERAPYRALLTGDRLAVFDDHPAPDFLYTTVGRRLIETPEELAAAEYWFFEGPLDLPGSATVDGEKIAVSVQGWRVLGWRFAPDGSTVDMTESQGQGPSAPLSAFQPRG</sequence>
<accession>A0A3E0W8Q4</accession>
<dbReference type="AlphaFoldDB" id="A0A3E0W8Q4"/>
<dbReference type="EMBL" id="NBXE01000034">
    <property type="protein sequence ID" value="RFA25270.1"/>
    <property type="molecule type" value="Genomic_DNA"/>
</dbReference>
<evidence type="ECO:0000313" key="3">
    <source>
        <dbReference type="Proteomes" id="UP000257080"/>
    </source>
</evidence>
<gene>
    <name evidence="2" type="ORF">B7R25_14610</name>
</gene>
<feature type="compositionally biased region" description="Polar residues" evidence="1">
    <location>
        <begin position="515"/>
        <end position="524"/>
    </location>
</feature>
<dbReference type="OrthoDB" id="5101209at2"/>
<comment type="caution">
    <text evidence="2">The sequence shown here is derived from an EMBL/GenBank/DDBJ whole genome shotgun (WGS) entry which is preliminary data.</text>
</comment>
<feature type="region of interest" description="Disordered" evidence="1">
    <location>
        <begin position="514"/>
        <end position="536"/>
    </location>
</feature>
<dbReference type="RefSeq" id="WP_116419707.1">
    <property type="nucleotide sequence ID" value="NZ_NBXC01000030.1"/>
</dbReference>
<reference evidence="2 3" key="1">
    <citation type="submission" date="2017-04" db="EMBL/GenBank/DDBJ databases">
        <title>Comparative genome analysis of Subtercola boreus.</title>
        <authorList>
            <person name="Cho Y.-J."/>
            <person name="Cho A."/>
            <person name="Kim O.-S."/>
            <person name="Lee J.-I."/>
        </authorList>
    </citation>
    <scope>NUCLEOTIDE SEQUENCE [LARGE SCALE GENOMIC DNA]</scope>
    <source>
        <strain evidence="2 3">P28004</strain>
    </source>
</reference>
<protein>
    <submittedName>
        <fullName evidence="2">Uncharacterized protein</fullName>
    </submittedName>
</protein>
<dbReference type="Proteomes" id="UP000257080">
    <property type="component" value="Unassembled WGS sequence"/>
</dbReference>
<evidence type="ECO:0000256" key="1">
    <source>
        <dbReference type="SAM" id="MobiDB-lite"/>
    </source>
</evidence>
<proteinExistence type="predicted"/>
<organism evidence="2 3">
    <name type="scientific">Subtercola boreus</name>
    <dbReference type="NCBI Taxonomy" id="120213"/>
    <lineage>
        <taxon>Bacteria</taxon>
        <taxon>Bacillati</taxon>
        <taxon>Actinomycetota</taxon>
        <taxon>Actinomycetes</taxon>
        <taxon>Micrococcales</taxon>
        <taxon>Microbacteriaceae</taxon>
        <taxon>Subtercola</taxon>
    </lineage>
</organism>